<dbReference type="RefSeq" id="WP_345678963.1">
    <property type="nucleotide sequence ID" value="NZ_BAABHS010000026.1"/>
</dbReference>
<protein>
    <submittedName>
        <fullName evidence="1">Uncharacterized protein</fullName>
    </submittedName>
</protein>
<evidence type="ECO:0000313" key="1">
    <source>
        <dbReference type="EMBL" id="GAA4983100.1"/>
    </source>
</evidence>
<dbReference type="EMBL" id="BAABHS010000026">
    <property type="protein sequence ID" value="GAA4983100.1"/>
    <property type="molecule type" value="Genomic_DNA"/>
</dbReference>
<dbReference type="Proteomes" id="UP001500466">
    <property type="component" value="Unassembled WGS sequence"/>
</dbReference>
<keyword evidence="2" id="KW-1185">Reference proteome</keyword>
<sequence>MDLHEDYRALYQGCLSACAHIGAGRRVGVLGTFLAEQVREDLARGEHAIDSADKLSDVADDFAGLARTVADYDHLCREVFSDLHHLYRPEPPWRVLARGRTAVRATLQVRRRQPVFALHVAGDAWMFRVFPNPYDDERALVVDGTVSGDRHSRRTAQAPWERVPPEWCDQLDYGFQALGVKVDLPYRTGEELVQLSDEPGSAPNTII</sequence>
<name>A0ABP9HZ76_9ACTN</name>
<proteinExistence type="predicted"/>
<accession>A0ABP9HZ76</accession>
<evidence type="ECO:0000313" key="2">
    <source>
        <dbReference type="Proteomes" id="UP001500466"/>
    </source>
</evidence>
<comment type="caution">
    <text evidence="1">The sequence shown here is derived from an EMBL/GenBank/DDBJ whole genome shotgun (WGS) entry which is preliminary data.</text>
</comment>
<gene>
    <name evidence="1" type="ORF">GCM10023205_61030</name>
</gene>
<reference evidence="2" key="1">
    <citation type="journal article" date="2019" name="Int. J. Syst. Evol. Microbiol.">
        <title>The Global Catalogue of Microorganisms (GCM) 10K type strain sequencing project: providing services to taxonomists for standard genome sequencing and annotation.</title>
        <authorList>
            <consortium name="The Broad Institute Genomics Platform"/>
            <consortium name="The Broad Institute Genome Sequencing Center for Infectious Disease"/>
            <person name="Wu L."/>
            <person name="Ma J."/>
        </authorList>
    </citation>
    <scope>NUCLEOTIDE SEQUENCE [LARGE SCALE GENOMIC DNA]</scope>
    <source>
        <strain evidence="2">JCM 17986</strain>
    </source>
</reference>
<organism evidence="1 2">
    <name type="scientific">Yinghuangia aomiensis</name>
    <dbReference type="NCBI Taxonomy" id="676205"/>
    <lineage>
        <taxon>Bacteria</taxon>
        <taxon>Bacillati</taxon>
        <taxon>Actinomycetota</taxon>
        <taxon>Actinomycetes</taxon>
        <taxon>Kitasatosporales</taxon>
        <taxon>Streptomycetaceae</taxon>
        <taxon>Yinghuangia</taxon>
    </lineage>
</organism>